<proteinExistence type="predicted"/>
<dbReference type="InterPro" id="IPR052374">
    <property type="entry name" value="SERAC1"/>
</dbReference>
<dbReference type="InterPro" id="IPR019734">
    <property type="entry name" value="TPR_rpt"/>
</dbReference>
<dbReference type="InterPro" id="IPR002182">
    <property type="entry name" value="NB-ARC"/>
</dbReference>
<dbReference type="GO" id="GO:0043531">
    <property type="term" value="F:ADP binding"/>
    <property type="evidence" value="ECO:0007669"/>
    <property type="project" value="InterPro"/>
</dbReference>
<dbReference type="Gene3D" id="3.40.50.300">
    <property type="entry name" value="P-loop containing nucleotide triphosphate hydrolases"/>
    <property type="match status" value="1"/>
</dbReference>
<dbReference type="SMART" id="SM00028">
    <property type="entry name" value="TPR"/>
    <property type="match status" value="2"/>
</dbReference>
<dbReference type="Pfam" id="PF13374">
    <property type="entry name" value="TPR_10"/>
    <property type="match status" value="1"/>
</dbReference>
<dbReference type="SUPFAM" id="SSF52540">
    <property type="entry name" value="P-loop containing nucleoside triphosphate hydrolases"/>
    <property type="match status" value="1"/>
</dbReference>
<evidence type="ECO:0000256" key="8">
    <source>
        <dbReference type="SAM" id="Phobius"/>
    </source>
</evidence>
<evidence type="ECO:0000256" key="4">
    <source>
        <dbReference type="ARBA" id="ARBA00022824"/>
    </source>
</evidence>
<keyword evidence="4" id="KW-0256">Endoplasmic reticulum</keyword>
<dbReference type="InterPro" id="IPR011990">
    <property type="entry name" value="TPR-like_helical_dom_sf"/>
</dbReference>
<feature type="transmembrane region" description="Helical" evidence="8">
    <location>
        <begin position="5"/>
        <end position="24"/>
    </location>
</feature>
<dbReference type="PANTHER" id="PTHR48182">
    <property type="entry name" value="PROTEIN SERAC1"/>
    <property type="match status" value="1"/>
</dbReference>
<feature type="repeat" description="TPR" evidence="7">
    <location>
        <begin position="895"/>
        <end position="928"/>
    </location>
</feature>
<dbReference type="PROSITE" id="PS50005">
    <property type="entry name" value="TPR"/>
    <property type="match status" value="1"/>
</dbReference>
<dbReference type="Gene3D" id="1.25.40.10">
    <property type="entry name" value="Tetratricopeptide repeat domain"/>
    <property type="match status" value="1"/>
</dbReference>
<evidence type="ECO:0000313" key="12">
    <source>
        <dbReference type="Proteomes" id="UP001149163"/>
    </source>
</evidence>
<dbReference type="RefSeq" id="XP_056541066.1">
    <property type="nucleotide sequence ID" value="XM_056688637.1"/>
</dbReference>
<dbReference type="OrthoDB" id="6161812at2759"/>
<evidence type="ECO:0000256" key="2">
    <source>
        <dbReference type="ARBA" id="ARBA00004240"/>
    </source>
</evidence>
<organism evidence="11 12">
    <name type="scientific">Penicillium canariense</name>
    <dbReference type="NCBI Taxonomy" id="189055"/>
    <lineage>
        <taxon>Eukaryota</taxon>
        <taxon>Fungi</taxon>
        <taxon>Dikarya</taxon>
        <taxon>Ascomycota</taxon>
        <taxon>Pezizomycotina</taxon>
        <taxon>Eurotiomycetes</taxon>
        <taxon>Eurotiomycetidae</taxon>
        <taxon>Eurotiales</taxon>
        <taxon>Aspergillaceae</taxon>
        <taxon>Penicillium</taxon>
    </lineage>
</organism>
<dbReference type="Pfam" id="PF25000">
    <property type="entry name" value="DUF7779"/>
    <property type="match status" value="1"/>
</dbReference>
<comment type="caution">
    <text evidence="11">The sequence shown here is derived from an EMBL/GenBank/DDBJ whole genome shotgun (WGS) entry which is preliminary data.</text>
</comment>
<reference evidence="11" key="2">
    <citation type="journal article" date="2023" name="IMA Fungus">
        <title>Comparative genomic study of the Penicillium genus elucidates a diverse pangenome and 15 lateral gene transfer events.</title>
        <authorList>
            <person name="Petersen C."/>
            <person name="Sorensen T."/>
            <person name="Nielsen M.R."/>
            <person name="Sondergaard T.E."/>
            <person name="Sorensen J.L."/>
            <person name="Fitzpatrick D.A."/>
            <person name="Frisvad J.C."/>
            <person name="Nielsen K.L."/>
        </authorList>
    </citation>
    <scope>NUCLEOTIDE SEQUENCE</scope>
    <source>
        <strain evidence="11">IBT 26290</strain>
    </source>
</reference>
<protein>
    <recommendedName>
        <fullName evidence="13">NB-ARC domain-containing protein</fullName>
    </recommendedName>
</protein>
<reference evidence="11" key="1">
    <citation type="submission" date="2022-11" db="EMBL/GenBank/DDBJ databases">
        <authorList>
            <person name="Petersen C."/>
        </authorList>
    </citation>
    <scope>NUCLEOTIDE SEQUENCE</scope>
    <source>
        <strain evidence="11">IBT 26290</strain>
    </source>
</reference>
<dbReference type="InterPro" id="IPR056681">
    <property type="entry name" value="DUF7779"/>
</dbReference>
<evidence type="ECO:0000256" key="3">
    <source>
        <dbReference type="ARBA" id="ARBA00004370"/>
    </source>
</evidence>
<comment type="subcellular location">
    <subcellularLocation>
        <location evidence="2">Endoplasmic reticulum</location>
    </subcellularLocation>
    <subcellularLocation>
        <location evidence="3">Membrane</location>
    </subcellularLocation>
    <subcellularLocation>
        <location evidence="1">Mitochondrion</location>
    </subcellularLocation>
</comment>
<evidence type="ECO:0000259" key="9">
    <source>
        <dbReference type="Pfam" id="PF00931"/>
    </source>
</evidence>
<evidence type="ECO:0000256" key="7">
    <source>
        <dbReference type="PROSITE-ProRule" id="PRU00339"/>
    </source>
</evidence>
<keyword evidence="7" id="KW-0802">TPR repeat</keyword>
<evidence type="ECO:0008006" key="13">
    <source>
        <dbReference type="Google" id="ProtNLM"/>
    </source>
</evidence>
<name>A0A9W9HXA6_9EURO</name>
<dbReference type="PRINTS" id="PR00364">
    <property type="entry name" value="DISEASERSIST"/>
</dbReference>
<evidence type="ECO:0000256" key="6">
    <source>
        <dbReference type="ARBA" id="ARBA00023136"/>
    </source>
</evidence>
<evidence type="ECO:0000256" key="5">
    <source>
        <dbReference type="ARBA" id="ARBA00023128"/>
    </source>
</evidence>
<dbReference type="AlphaFoldDB" id="A0A9W9HXA6"/>
<dbReference type="PANTHER" id="PTHR48182:SF2">
    <property type="entry name" value="PROTEIN SERAC1"/>
    <property type="match status" value="1"/>
</dbReference>
<keyword evidence="6 8" id="KW-0472">Membrane</keyword>
<dbReference type="EMBL" id="JAPQKN010000004">
    <property type="protein sequence ID" value="KAJ5159508.1"/>
    <property type="molecule type" value="Genomic_DNA"/>
</dbReference>
<gene>
    <name evidence="11" type="ORF">N7482_006512</name>
</gene>
<keyword evidence="5" id="KW-0496">Mitochondrion</keyword>
<dbReference type="GO" id="GO:0016020">
    <property type="term" value="C:membrane"/>
    <property type="evidence" value="ECO:0007669"/>
    <property type="project" value="UniProtKB-SubCell"/>
</dbReference>
<dbReference type="GeneID" id="81427813"/>
<accession>A0A9W9HXA6</accession>
<dbReference type="Pfam" id="PF00931">
    <property type="entry name" value="NB-ARC"/>
    <property type="match status" value="1"/>
</dbReference>
<evidence type="ECO:0000256" key="1">
    <source>
        <dbReference type="ARBA" id="ARBA00004173"/>
    </source>
</evidence>
<dbReference type="InterPro" id="IPR027417">
    <property type="entry name" value="P-loop_NTPase"/>
</dbReference>
<dbReference type="Proteomes" id="UP001149163">
    <property type="component" value="Unassembled WGS sequence"/>
</dbReference>
<dbReference type="GO" id="GO:0005739">
    <property type="term" value="C:mitochondrion"/>
    <property type="evidence" value="ECO:0007669"/>
    <property type="project" value="UniProtKB-SubCell"/>
</dbReference>
<dbReference type="GO" id="GO:0005783">
    <property type="term" value="C:endoplasmic reticulum"/>
    <property type="evidence" value="ECO:0007669"/>
    <property type="project" value="UniProtKB-SubCell"/>
</dbReference>
<sequence length="1047" mass="118824">MDTPALILVSLLVLYLAGIPGWVLNPFQPFVARQNEEGTPTELIPKQTHLVWTFICILLWCLLPRGQTSQRRQTQLLEILDDGGKNCRADIVAVHGLASTAETTWNYKLREGHNVTIGPMWLRDFLPQEDLHARIMAFNHNSAWERNATTKSLEDHGNDLLRVLDEARNTAEALYNALAPSLDLTLDANSSSTNADWRRRIAQNAKGFIFLGTPHKGASLTWLGRVIVRLNFWRGSSSALLKAIQPGSPEIQRIHDQFNQTFPVKEGVVCFFEAELTRILGMPLLQVVSKDSAKIENADSIGFESTHQNLQRFQSRTDNDYKTMVHYLQKYIKNATDMAPAMQERGFEGILASAALVCFFFGLQVNIPEPNTEPRGRGPKNPYFFGRDTMIENLHQQIKPEPQGTQQKMKVCVLHGLGGTGKTQIATEYTYRHGTSYKYIFWVRAEVQAEAERSFTSIASQLSDGLEDQRNQQRSIEVARARLKTSKEPWLLVFDNVVSIENVEGYIPDGTAGSIIITTQSTKVKDRWPSRIWVKPFEEWDGANLLLQYFDPQERLAENGVPDSIEDAKKISSLVGGLPLAIAVIAGYISSVKMTLRQFIPEFEPKLVTGWGQSEGPFVQDYEKPLNAVFNMALDDLKPESRDLLDCFSFMNPDEIQESMIFRDHEDACLKFLSTTNPRLRDLQQDLYGRHLTEKKPPSHPQESGSFSIHRHVKQHLQAKLLDDPQRHSKAFQRALLLVRAVFPRQHAGSSPTNQKWPLYDKYYLHVLSLHAAYKEALKYSQSQNLVNDAPIEFGTLLSDLGNYMYERYLIQSAFNVLDTADAVLTNALGSEQTNPERLQVLYLRASIELNHGITKRAEGVAHKEELVQLRLARLAQVYRDENRAVHETASRQLSTAYNNLACAYMHCDDYERAMPLFQKTRRIKKKWWKQSMSPQLAAFSEINKNLALVYLSRGDGDAALSHANEAVRLIDQWINGGPSSKVGQFMRYMRACVLFNIGEKQRALVENLNILKARFDVLGETHDHTIDSYFAVGMIHSSLGDWYKAE</sequence>
<feature type="domain" description="NB-ARC" evidence="9">
    <location>
        <begin position="406"/>
        <end position="527"/>
    </location>
</feature>
<keyword evidence="8" id="KW-0812">Transmembrane</keyword>
<evidence type="ECO:0000259" key="10">
    <source>
        <dbReference type="Pfam" id="PF25000"/>
    </source>
</evidence>
<keyword evidence="8" id="KW-1133">Transmembrane helix</keyword>
<dbReference type="SUPFAM" id="SSF48452">
    <property type="entry name" value="TPR-like"/>
    <property type="match status" value="1"/>
</dbReference>
<keyword evidence="12" id="KW-1185">Reference proteome</keyword>
<evidence type="ECO:0000313" key="11">
    <source>
        <dbReference type="EMBL" id="KAJ5159508.1"/>
    </source>
</evidence>
<feature type="domain" description="DUF7779" evidence="10">
    <location>
        <begin position="632"/>
        <end position="722"/>
    </location>
</feature>